<accession>A0A8T0VIQ3</accession>
<evidence type="ECO:0000313" key="5">
    <source>
        <dbReference type="EMBL" id="KAG2634668.1"/>
    </source>
</evidence>
<feature type="region of interest" description="Disordered" evidence="2">
    <location>
        <begin position="43"/>
        <end position="98"/>
    </location>
</feature>
<dbReference type="PANTHER" id="PTHR11533">
    <property type="entry name" value="PROTEASE M1 ZINC METALLOPROTEASE"/>
    <property type="match status" value="1"/>
</dbReference>
<comment type="similarity">
    <text evidence="1">Belongs to the peptidase M1 family.</text>
</comment>
<evidence type="ECO:0000256" key="1">
    <source>
        <dbReference type="ARBA" id="ARBA00010136"/>
    </source>
</evidence>
<organism evidence="5 6">
    <name type="scientific">Panicum virgatum</name>
    <name type="common">Blackwell switchgrass</name>
    <dbReference type="NCBI Taxonomy" id="38727"/>
    <lineage>
        <taxon>Eukaryota</taxon>
        <taxon>Viridiplantae</taxon>
        <taxon>Streptophyta</taxon>
        <taxon>Embryophyta</taxon>
        <taxon>Tracheophyta</taxon>
        <taxon>Spermatophyta</taxon>
        <taxon>Magnoliopsida</taxon>
        <taxon>Liliopsida</taxon>
        <taxon>Poales</taxon>
        <taxon>Poaceae</taxon>
        <taxon>PACMAD clade</taxon>
        <taxon>Panicoideae</taxon>
        <taxon>Panicodae</taxon>
        <taxon>Paniceae</taxon>
        <taxon>Panicinae</taxon>
        <taxon>Panicum</taxon>
        <taxon>Panicum sect. Hiantes</taxon>
    </lineage>
</organism>
<feature type="compositionally biased region" description="Pro residues" evidence="2">
    <location>
        <begin position="68"/>
        <end position="80"/>
    </location>
</feature>
<dbReference type="InterPro" id="IPR027268">
    <property type="entry name" value="Peptidase_M4/M1_CTD_sf"/>
</dbReference>
<feature type="compositionally biased region" description="Low complexity" evidence="2">
    <location>
        <begin position="81"/>
        <end position="98"/>
    </location>
</feature>
<gene>
    <name evidence="5" type="ORF">PVAP13_2NG104200</name>
</gene>
<dbReference type="GO" id="GO:0016020">
    <property type="term" value="C:membrane"/>
    <property type="evidence" value="ECO:0007669"/>
    <property type="project" value="TreeGrafter"/>
</dbReference>
<dbReference type="InterPro" id="IPR050344">
    <property type="entry name" value="Peptidase_M1_aminopeptidases"/>
</dbReference>
<evidence type="ECO:0000259" key="3">
    <source>
        <dbReference type="Pfam" id="PF01433"/>
    </source>
</evidence>
<evidence type="ECO:0008006" key="7">
    <source>
        <dbReference type="Google" id="ProtNLM"/>
    </source>
</evidence>
<dbReference type="EMBL" id="CM029040">
    <property type="protein sequence ID" value="KAG2634668.1"/>
    <property type="molecule type" value="Genomic_DNA"/>
</dbReference>
<dbReference type="FunFam" id="1.25.50.20:FF:000002">
    <property type="entry name" value="Aminopeptidase"/>
    <property type="match status" value="1"/>
</dbReference>
<dbReference type="GO" id="GO:0005737">
    <property type="term" value="C:cytoplasm"/>
    <property type="evidence" value="ECO:0007669"/>
    <property type="project" value="TreeGrafter"/>
</dbReference>
<dbReference type="Pfam" id="PF11838">
    <property type="entry name" value="ERAP1_C"/>
    <property type="match status" value="1"/>
</dbReference>
<proteinExistence type="inferred from homology"/>
<dbReference type="SUPFAM" id="SSF55486">
    <property type="entry name" value="Metalloproteases ('zincins'), catalytic domain"/>
    <property type="match status" value="1"/>
</dbReference>
<dbReference type="GO" id="GO:0043171">
    <property type="term" value="P:peptide catabolic process"/>
    <property type="evidence" value="ECO:0007669"/>
    <property type="project" value="TreeGrafter"/>
</dbReference>
<dbReference type="Pfam" id="PF01433">
    <property type="entry name" value="Peptidase_M1"/>
    <property type="match status" value="1"/>
</dbReference>
<name>A0A8T0VIQ3_PANVG</name>
<dbReference type="InterPro" id="IPR024571">
    <property type="entry name" value="ERAP1-like_C_dom"/>
</dbReference>
<reference evidence="5 6" key="1">
    <citation type="submission" date="2020-05" db="EMBL/GenBank/DDBJ databases">
        <title>WGS assembly of Panicum virgatum.</title>
        <authorList>
            <person name="Lovell J.T."/>
            <person name="Jenkins J."/>
            <person name="Shu S."/>
            <person name="Juenger T.E."/>
            <person name="Schmutz J."/>
        </authorList>
    </citation>
    <scope>NUCLEOTIDE SEQUENCE</scope>
    <source>
        <strain evidence="5">AP13</strain>
        <strain evidence="6">cv. AP13</strain>
    </source>
</reference>
<dbReference type="GO" id="GO:0005615">
    <property type="term" value="C:extracellular space"/>
    <property type="evidence" value="ECO:0007669"/>
    <property type="project" value="TreeGrafter"/>
</dbReference>
<dbReference type="Proteomes" id="UP000823388">
    <property type="component" value="Chromosome 2N"/>
</dbReference>
<dbReference type="FunFam" id="2.60.40.1910:FF:000007">
    <property type="entry name" value="Aminopeptidase"/>
    <property type="match status" value="1"/>
</dbReference>
<keyword evidence="6" id="KW-1185">Reference proteome</keyword>
<dbReference type="GO" id="GO:0008270">
    <property type="term" value="F:zinc ion binding"/>
    <property type="evidence" value="ECO:0007669"/>
    <property type="project" value="InterPro"/>
</dbReference>
<feature type="domain" description="Peptidase M1 membrane alanine aminopeptidase" evidence="3">
    <location>
        <begin position="170"/>
        <end position="247"/>
    </location>
</feature>
<dbReference type="Gene3D" id="2.60.40.1910">
    <property type="match status" value="1"/>
</dbReference>
<dbReference type="AlphaFoldDB" id="A0A8T0VIQ3"/>
<dbReference type="GO" id="GO:0042277">
    <property type="term" value="F:peptide binding"/>
    <property type="evidence" value="ECO:0007669"/>
    <property type="project" value="TreeGrafter"/>
</dbReference>
<dbReference type="Gene3D" id="1.25.50.20">
    <property type="match status" value="1"/>
</dbReference>
<evidence type="ECO:0000313" key="6">
    <source>
        <dbReference type="Proteomes" id="UP000823388"/>
    </source>
</evidence>
<sequence length="671" mass="74526">MAGPVWIRPSSRHRRPNHLPLAQIERHRASIWLSRPQIEGALSSPGLPRGIAAAARPPPARRRSAAPLRPPRQPARPPWSCPSRPSARGGPSSSPPAGCSLRRGCCCGRLPVRLSSSLGCAALCFCSASAGAAPPLLCSSGAGAARVQAVRLCSAVLLCSAAFGDPIWAQVEIHHASEVDEIFDAISYDKGASVIRMLQNYLGAERFQKALASYIQKFAYSNAKTEDLWAVLEEKSGEPIKNLMTTWTKQQGYPVVNAKLNGNYLELEQAQFFSDGSPGPGMWILPVTAGCGSYDTQKKLLLKGKSDRLDIRDIAAWCGNQEKRGNFWIKLNINQTGFYRVQYDEKLATALQTALQSKKLSLMDKIGIVEDSHALSMACKQTLTSLLRLLYAYREEADYSVLSHINTVSLSVAKISVDATPGLVGDIKQLLVKLLLSPSIKLGWDPKNNENHLDALLRPVLLVALVKLGHDKTINEGVRRFGIFVHDRNTSLLPPDTRKAAYLAAMQNVTTSYRSAYNDLLKVYRESDEAEEKGRVLSTLCHCKDKNIVLESLNLLFTDEVRSQDAYYVLQGLDVEMRETAWLWLKGNWDRITKKYGGTQQGGFIRYVLTLFASNEKAAEFSRFFATRKKPEFERTLKQSLENVRVNARWIQGIRSEPRLAQTVQELLHRP</sequence>
<feature type="domain" description="ERAP1-like C-terminal" evidence="4">
    <location>
        <begin position="328"/>
        <end position="645"/>
    </location>
</feature>
<protein>
    <recommendedName>
        <fullName evidence="7">Aminopeptidase</fullName>
    </recommendedName>
</protein>
<dbReference type="Gene3D" id="1.10.390.10">
    <property type="entry name" value="Neutral Protease Domain 2"/>
    <property type="match status" value="1"/>
</dbReference>
<dbReference type="GO" id="GO:0070006">
    <property type="term" value="F:metalloaminopeptidase activity"/>
    <property type="evidence" value="ECO:0007669"/>
    <property type="project" value="TreeGrafter"/>
</dbReference>
<comment type="caution">
    <text evidence="5">The sequence shown here is derived from an EMBL/GenBank/DDBJ whole genome shotgun (WGS) entry which is preliminary data.</text>
</comment>
<dbReference type="GO" id="GO:0006508">
    <property type="term" value="P:proteolysis"/>
    <property type="evidence" value="ECO:0007669"/>
    <property type="project" value="TreeGrafter"/>
</dbReference>
<dbReference type="PANTHER" id="PTHR11533:SF203">
    <property type="entry name" value="AMINOPEPTIDASE M1-C"/>
    <property type="match status" value="1"/>
</dbReference>
<dbReference type="InterPro" id="IPR014782">
    <property type="entry name" value="Peptidase_M1_dom"/>
</dbReference>
<evidence type="ECO:0000256" key="2">
    <source>
        <dbReference type="SAM" id="MobiDB-lite"/>
    </source>
</evidence>
<dbReference type="EMBL" id="CM029040">
    <property type="protein sequence ID" value="KAG2634667.1"/>
    <property type="molecule type" value="Genomic_DNA"/>
</dbReference>
<evidence type="ECO:0000259" key="4">
    <source>
        <dbReference type="Pfam" id="PF11838"/>
    </source>
</evidence>